<dbReference type="PROSITE" id="PS50930">
    <property type="entry name" value="HTH_LYTTR"/>
    <property type="match status" value="1"/>
</dbReference>
<gene>
    <name evidence="4" type="ORF">NPE20_20350</name>
</gene>
<dbReference type="InterPro" id="IPR046947">
    <property type="entry name" value="LytR-like"/>
</dbReference>
<sequence length="228" mass="25791">MITAIAIDDEPLALEVVRSHADKVPFLHLTACFTDAFKAIEYLAKNPVELLFLDIKMPDISGLELMESLQQRPMVIFTTAYAEHAVQSYELNAIDYLLKPFAFTRFLKACHKANDLLQAKGNNQPETNGSIFIKAGYEQVKINFTDILYLESGGNYMSFILADGRKILSRLTINDTLALLPKQQFERVHRSYIVNKDKIDRIERHQVHIGTQTIPVGSAFNKTPFTGL</sequence>
<evidence type="ECO:0000259" key="2">
    <source>
        <dbReference type="PROSITE" id="PS50110"/>
    </source>
</evidence>
<protein>
    <submittedName>
        <fullName evidence="4">LytTR family DNA-binding domain-containing protein</fullName>
    </submittedName>
</protein>
<keyword evidence="1" id="KW-0597">Phosphoprotein</keyword>
<evidence type="ECO:0000259" key="3">
    <source>
        <dbReference type="PROSITE" id="PS50930"/>
    </source>
</evidence>
<dbReference type="Pfam" id="PF04397">
    <property type="entry name" value="LytTR"/>
    <property type="match status" value="1"/>
</dbReference>
<proteinExistence type="predicted"/>
<name>A0ABT1T7A7_9SPHI</name>
<accession>A0ABT1T7A7</accession>
<dbReference type="Gene3D" id="2.40.50.1020">
    <property type="entry name" value="LytTr DNA-binding domain"/>
    <property type="match status" value="1"/>
</dbReference>
<dbReference type="GO" id="GO:0003677">
    <property type="term" value="F:DNA binding"/>
    <property type="evidence" value="ECO:0007669"/>
    <property type="project" value="UniProtKB-KW"/>
</dbReference>
<dbReference type="PROSITE" id="PS50110">
    <property type="entry name" value="RESPONSE_REGULATORY"/>
    <property type="match status" value="1"/>
</dbReference>
<dbReference type="SUPFAM" id="SSF52172">
    <property type="entry name" value="CheY-like"/>
    <property type="match status" value="1"/>
</dbReference>
<dbReference type="Proteomes" id="UP001204376">
    <property type="component" value="Unassembled WGS sequence"/>
</dbReference>
<dbReference type="Gene3D" id="3.40.50.2300">
    <property type="match status" value="1"/>
</dbReference>
<feature type="modified residue" description="4-aspartylphosphate" evidence="1">
    <location>
        <position position="54"/>
    </location>
</feature>
<evidence type="ECO:0000256" key="1">
    <source>
        <dbReference type="PROSITE-ProRule" id="PRU00169"/>
    </source>
</evidence>
<dbReference type="Pfam" id="PF00072">
    <property type="entry name" value="Response_reg"/>
    <property type="match status" value="1"/>
</dbReference>
<comment type="caution">
    <text evidence="4">The sequence shown here is derived from an EMBL/GenBank/DDBJ whole genome shotgun (WGS) entry which is preliminary data.</text>
</comment>
<dbReference type="EMBL" id="JANHOH010000007">
    <property type="protein sequence ID" value="MCQ6960343.1"/>
    <property type="molecule type" value="Genomic_DNA"/>
</dbReference>
<dbReference type="InterPro" id="IPR001789">
    <property type="entry name" value="Sig_transdc_resp-reg_receiver"/>
</dbReference>
<keyword evidence="4" id="KW-0238">DNA-binding</keyword>
<feature type="domain" description="HTH LytTR-type" evidence="3">
    <location>
        <begin position="131"/>
        <end position="204"/>
    </location>
</feature>
<dbReference type="PANTHER" id="PTHR37299:SF1">
    <property type="entry name" value="STAGE 0 SPORULATION PROTEIN A HOMOLOG"/>
    <property type="match status" value="1"/>
</dbReference>
<evidence type="ECO:0000313" key="4">
    <source>
        <dbReference type="EMBL" id="MCQ6960343.1"/>
    </source>
</evidence>
<dbReference type="InterPro" id="IPR011006">
    <property type="entry name" value="CheY-like_superfamily"/>
</dbReference>
<dbReference type="SMART" id="SM00448">
    <property type="entry name" value="REC"/>
    <property type="match status" value="1"/>
</dbReference>
<evidence type="ECO:0000313" key="5">
    <source>
        <dbReference type="Proteomes" id="UP001204376"/>
    </source>
</evidence>
<reference evidence="4 5" key="1">
    <citation type="submission" date="2022-07" db="EMBL/GenBank/DDBJ databases">
        <title>Mucilaginibacter sp. JC4.</title>
        <authorList>
            <person name="Le V."/>
            <person name="Ko S.-R."/>
            <person name="Ahn C.-Y."/>
            <person name="Oh H.-M."/>
        </authorList>
    </citation>
    <scope>NUCLEOTIDE SEQUENCE [LARGE SCALE GENOMIC DNA]</scope>
    <source>
        <strain evidence="4 5">JC4</strain>
    </source>
</reference>
<dbReference type="PANTHER" id="PTHR37299">
    <property type="entry name" value="TRANSCRIPTIONAL REGULATOR-RELATED"/>
    <property type="match status" value="1"/>
</dbReference>
<dbReference type="SMART" id="SM00850">
    <property type="entry name" value="LytTR"/>
    <property type="match status" value="1"/>
</dbReference>
<feature type="domain" description="Response regulatory" evidence="2">
    <location>
        <begin position="3"/>
        <end position="114"/>
    </location>
</feature>
<dbReference type="RefSeq" id="WP_256540526.1">
    <property type="nucleotide sequence ID" value="NZ_JANHOH010000007.1"/>
</dbReference>
<organism evidence="4 5">
    <name type="scientific">Mucilaginibacter aquariorum</name>
    <dbReference type="NCBI Taxonomy" id="2967225"/>
    <lineage>
        <taxon>Bacteria</taxon>
        <taxon>Pseudomonadati</taxon>
        <taxon>Bacteroidota</taxon>
        <taxon>Sphingobacteriia</taxon>
        <taxon>Sphingobacteriales</taxon>
        <taxon>Sphingobacteriaceae</taxon>
        <taxon>Mucilaginibacter</taxon>
    </lineage>
</organism>
<dbReference type="InterPro" id="IPR007492">
    <property type="entry name" value="LytTR_DNA-bd_dom"/>
</dbReference>
<keyword evidence="5" id="KW-1185">Reference proteome</keyword>